<dbReference type="InterPro" id="IPR036890">
    <property type="entry name" value="HATPase_C_sf"/>
</dbReference>
<comment type="caution">
    <text evidence="5">The sequence shown here is derived from an EMBL/GenBank/DDBJ whole genome shotgun (WGS) entry which is preliminary data.</text>
</comment>
<evidence type="ECO:0000256" key="2">
    <source>
        <dbReference type="SAM" id="Phobius"/>
    </source>
</evidence>
<dbReference type="EMBL" id="JAJQKU010000001">
    <property type="protein sequence ID" value="MCD9096042.1"/>
    <property type="molecule type" value="Genomic_DNA"/>
</dbReference>
<dbReference type="Proteomes" id="UP001430360">
    <property type="component" value="Unassembled WGS sequence"/>
</dbReference>
<feature type="transmembrane region" description="Helical" evidence="2">
    <location>
        <begin position="163"/>
        <end position="187"/>
    </location>
</feature>
<dbReference type="Gene3D" id="3.30.565.10">
    <property type="entry name" value="Histidine kinase-like ATPase, C-terminal domain"/>
    <property type="match status" value="1"/>
</dbReference>
<dbReference type="Pfam" id="PF06580">
    <property type="entry name" value="His_kinase"/>
    <property type="match status" value="1"/>
</dbReference>
<reference evidence="5" key="2">
    <citation type="journal article" date="2022" name="Syst. Appl. Microbiol.">
        <title>Physiological and genomic characterisation of Luteimonas fraxinea sp. nov., a bacterial species associated with trees tolerant to ash dieback.</title>
        <authorList>
            <person name="Ulrich K."/>
            <person name="Becker R."/>
            <person name="Behrendt U."/>
            <person name="Kube M."/>
            <person name="Schneck V."/>
            <person name="Ulrich A."/>
        </authorList>
    </citation>
    <scope>NUCLEOTIDE SEQUENCE</scope>
    <source>
        <strain evidence="5">A1P009</strain>
    </source>
</reference>
<proteinExistence type="predicted"/>
<dbReference type="RefSeq" id="WP_232134523.1">
    <property type="nucleotide sequence ID" value="NZ_CP089507.1"/>
</dbReference>
<name>A0ABS8U958_9GAMM</name>
<gene>
    <name evidence="5" type="ORF">LTT95_03700</name>
</gene>
<protein>
    <submittedName>
        <fullName evidence="5">Histidine kinase</fullName>
    </submittedName>
</protein>
<evidence type="ECO:0000313" key="5">
    <source>
        <dbReference type="EMBL" id="MCD9096042.1"/>
    </source>
</evidence>
<keyword evidence="6" id="KW-1185">Reference proteome</keyword>
<dbReference type="PANTHER" id="PTHR34220:SF9">
    <property type="entry name" value="SIGNAL TRANSDUCTION HISTIDINE KINASE INTERNAL REGION DOMAIN-CONTAINING PROTEIN"/>
    <property type="match status" value="1"/>
</dbReference>
<evidence type="ECO:0000256" key="1">
    <source>
        <dbReference type="SAM" id="MobiDB-lite"/>
    </source>
</evidence>
<keyword evidence="5" id="KW-0808">Transferase</keyword>
<dbReference type="GO" id="GO:0016301">
    <property type="term" value="F:kinase activity"/>
    <property type="evidence" value="ECO:0007669"/>
    <property type="project" value="UniProtKB-KW"/>
</dbReference>
<keyword evidence="2" id="KW-0472">Membrane</keyword>
<organism evidence="5 6">
    <name type="scientific">Luteimonas fraxinea</name>
    <dbReference type="NCBI Taxonomy" id="2901869"/>
    <lineage>
        <taxon>Bacteria</taxon>
        <taxon>Pseudomonadati</taxon>
        <taxon>Pseudomonadota</taxon>
        <taxon>Gammaproteobacteria</taxon>
        <taxon>Lysobacterales</taxon>
        <taxon>Lysobacteraceae</taxon>
        <taxon>Luteimonas</taxon>
    </lineage>
</organism>
<feature type="transmembrane region" description="Helical" evidence="2">
    <location>
        <begin position="43"/>
        <end position="63"/>
    </location>
</feature>
<keyword evidence="2" id="KW-0812">Transmembrane</keyword>
<feature type="domain" description="Signal transduction histidine kinase internal region" evidence="4">
    <location>
        <begin position="215"/>
        <end position="297"/>
    </location>
</feature>
<dbReference type="InterPro" id="IPR010559">
    <property type="entry name" value="Sig_transdc_His_kin_internal"/>
</dbReference>
<keyword evidence="2" id="KW-1133">Transmembrane helix</keyword>
<feature type="region of interest" description="Disordered" evidence="1">
    <location>
        <begin position="388"/>
        <end position="409"/>
    </location>
</feature>
<feature type="transmembrane region" description="Helical" evidence="2">
    <location>
        <begin position="75"/>
        <end position="95"/>
    </location>
</feature>
<keyword evidence="5" id="KW-0418">Kinase</keyword>
<sequence>MQASSVSLRQPLPDDVVVGGEFPWTRYRRYPVFSARWLAGRTLLFGSVILGFSLLTLLGALVGPVSRAGAFTASGYMFVAFLLMTTAGPLLATWVRHRGLSLPRERTWVVLSLCLGIVLSWSVDSWASAQIEHFMVNEMGTGPYDVDTMRAHYEGGAAKAGAVFIKILTLAVIYGLLGGGTALRAYFSEQRRIAESRHRIELVALQSQKRESDLRLGALQAQVEPHFLFNTLASVRALVRQDASRAEATLDALVDYLRATIPRLRDGEAALRSTLGEQLDLCAHYLELMRLRTADRLRYDIEADATLRALPYPPLLLITLVENAIKHGIEPKPGAGRVVIRAWATDGTLHVAVTDDGAGLQPGVGGGMGLANVRDQLATRFGPRASLRLTGAPDGGAQAELRTPMDGPA</sequence>
<evidence type="ECO:0000313" key="6">
    <source>
        <dbReference type="Proteomes" id="UP001430360"/>
    </source>
</evidence>
<dbReference type="SUPFAM" id="SSF55874">
    <property type="entry name" value="ATPase domain of HSP90 chaperone/DNA topoisomerase II/histidine kinase"/>
    <property type="match status" value="1"/>
</dbReference>
<evidence type="ECO:0000259" key="3">
    <source>
        <dbReference type="Pfam" id="PF02518"/>
    </source>
</evidence>
<dbReference type="PANTHER" id="PTHR34220">
    <property type="entry name" value="SENSOR HISTIDINE KINASE YPDA"/>
    <property type="match status" value="1"/>
</dbReference>
<dbReference type="InterPro" id="IPR050640">
    <property type="entry name" value="Bact_2-comp_sensor_kinase"/>
</dbReference>
<feature type="transmembrane region" description="Helical" evidence="2">
    <location>
        <begin position="107"/>
        <end position="129"/>
    </location>
</feature>
<accession>A0ABS8U958</accession>
<evidence type="ECO:0000259" key="4">
    <source>
        <dbReference type="Pfam" id="PF06580"/>
    </source>
</evidence>
<feature type="domain" description="Histidine kinase/HSP90-like ATPase" evidence="3">
    <location>
        <begin position="317"/>
        <end position="405"/>
    </location>
</feature>
<dbReference type="InterPro" id="IPR003594">
    <property type="entry name" value="HATPase_dom"/>
</dbReference>
<reference evidence="5" key="1">
    <citation type="submission" date="2021-12" db="EMBL/GenBank/DDBJ databases">
        <authorList>
            <person name="Ulrich A."/>
        </authorList>
    </citation>
    <scope>NUCLEOTIDE SEQUENCE</scope>
    <source>
        <strain evidence="5">A1P009</strain>
    </source>
</reference>
<dbReference type="Pfam" id="PF02518">
    <property type="entry name" value="HATPase_c"/>
    <property type="match status" value="1"/>
</dbReference>